<evidence type="ECO:0000256" key="3">
    <source>
        <dbReference type="ARBA" id="ARBA00023125"/>
    </source>
</evidence>
<feature type="domain" description="Tyr recombinase" evidence="5">
    <location>
        <begin position="205"/>
        <end position="378"/>
    </location>
</feature>
<comment type="caution">
    <text evidence="6">The sequence shown here is derived from an EMBL/GenBank/DDBJ whole genome shotgun (WGS) entry which is preliminary data.</text>
</comment>
<dbReference type="AlphaFoldDB" id="A0A317PRL0"/>
<reference evidence="6 7" key="1">
    <citation type="submission" date="2018-05" db="EMBL/GenBank/DDBJ databases">
        <title>Genomic Encyclopedia of Type Strains, Phase IV (KMG-IV): sequencing the most valuable type-strain genomes for metagenomic binning, comparative biology and taxonomic classification.</title>
        <authorList>
            <person name="Goeker M."/>
        </authorList>
    </citation>
    <scope>NUCLEOTIDE SEQUENCE [LARGE SCALE GENOMIC DNA]</scope>
    <source>
        <strain evidence="6 7">DSM 16791</strain>
    </source>
</reference>
<dbReference type="InterPro" id="IPR010998">
    <property type="entry name" value="Integrase_recombinase_N"/>
</dbReference>
<evidence type="ECO:0000259" key="5">
    <source>
        <dbReference type="PROSITE" id="PS51898"/>
    </source>
</evidence>
<dbReference type="PANTHER" id="PTHR30629:SF2">
    <property type="entry name" value="PROPHAGE INTEGRASE INTS-RELATED"/>
    <property type="match status" value="1"/>
</dbReference>
<sequence>MSRTIHKLTDAFVKSDRLSDGRYSDGGGLYLNVKPGGSKSWVFMFNVSGKRRVAGLGPYPAVKLGAARKKAEEYRALVAAGEDPIALQRLSEEPTFAECADRFLTSMEGQWRNEKHRQQWRMTLGEAYCKRLLPMRVSAIATDDVLAVLTPVWQTKAETASRIRGRVERVLDYAKARGWRSGENPALWRGHLRNILPPRAKLTRGHHAAMGYADVPAFVIRLRSLAAMAARSLEFLILTAARSGEVLGARWSEFDLDQMVWTVPAARMKAGRPHRVPLSKRAGELLTELRVSSQSEFVFPGQRPGRPLSGMAMEMLLRRMKLVDVTVHGFRSSFRDWAGEESEFPREIAEAALAHVVGDATERAYRRGDALAKRRELMESWCQFVETL</sequence>
<dbReference type="GO" id="GO:0003677">
    <property type="term" value="F:DNA binding"/>
    <property type="evidence" value="ECO:0007669"/>
    <property type="project" value="UniProtKB-KW"/>
</dbReference>
<name>A0A317PRL0_9HYPH</name>
<proteinExistence type="inferred from homology"/>
<dbReference type="Gene3D" id="1.10.443.10">
    <property type="entry name" value="Intergrase catalytic core"/>
    <property type="match status" value="1"/>
</dbReference>
<dbReference type="GO" id="GO:0006310">
    <property type="term" value="P:DNA recombination"/>
    <property type="evidence" value="ECO:0007669"/>
    <property type="project" value="UniProtKB-KW"/>
</dbReference>
<keyword evidence="4" id="KW-0233">DNA recombination</keyword>
<dbReference type="Proteomes" id="UP000246352">
    <property type="component" value="Unassembled WGS sequence"/>
</dbReference>
<keyword evidence="2" id="KW-0229">DNA integration</keyword>
<organism evidence="6 7">
    <name type="scientific">Hoeflea marina</name>
    <dbReference type="NCBI Taxonomy" id="274592"/>
    <lineage>
        <taxon>Bacteria</taxon>
        <taxon>Pseudomonadati</taxon>
        <taxon>Pseudomonadota</taxon>
        <taxon>Alphaproteobacteria</taxon>
        <taxon>Hyphomicrobiales</taxon>
        <taxon>Rhizobiaceae</taxon>
        <taxon>Hoeflea</taxon>
    </lineage>
</organism>
<dbReference type="SUPFAM" id="SSF56349">
    <property type="entry name" value="DNA breaking-rejoining enzymes"/>
    <property type="match status" value="1"/>
</dbReference>
<dbReference type="CDD" id="cd00801">
    <property type="entry name" value="INT_P4_C"/>
    <property type="match status" value="1"/>
</dbReference>
<dbReference type="InterPro" id="IPR002104">
    <property type="entry name" value="Integrase_catalytic"/>
</dbReference>
<dbReference type="InterPro" id="IPR053876">
    <property type="entry name" value="Phage_int_M"/>
</dbReference>
<dbReference type="EMBL" id="QGTR01000001">
    <property type="protein sequence ID" value="PWW03799.1"/>
    <property type="molecule type" value="Genomic_DNA"/>
</dbReference>
<dbReference type="InterPro" id="IPR013762">
    <property type="entry name" value="Integrase-like_cat_sf"/>
</dbReference>
<comment type="similarity">
    <text evidence="1">Belongs to the 'phage' integrase family.</text>
</comment>
<dbReference type="RefSeq" id="WP_110031086.1">
    <property type="nucleotide sequence ID" value="NZ_QGTR01000001.1"/>
</dbReference>
<dbReference type="InterPro" id="IPR025166">
    <property type="entry name" value="Integrase_DNA_bind_dom"/>
</dbReference>
<protein>
    <submittedName>
        <fullName evidence="6">Integrase</fullName>
    </submittedName>
</protein>
<dbReference type="Gene3D" id="3.30.160.390">
    <property type="entry name" value="Integrase, DNA-binding domain"/>
    <property type="match status" value="1"/>
</dbReference>
<dbReference type="Pfam" id="PF22022">
    <property type="entry name" value="Phage_int_M"/>
    <property type="match status" value="1"/>
</dbReference>
<evidence type="ECO:0000313" key="6">
    <source>
        <dbReference type="EMBL" id="PWW03799.1"/>
    </source>
</evidence>
<evidence type="ECO:0000256" key="1">
    <source>
        <dbReference type="ARBA" id="ARBA00008857"/>
    </source>
</evidence>
<dbReference type="Pfam" id="PF13356">
    <property type="entry name" value="Arm-DNA-bind_3"/>
    <property type="match status" value="1"/>
</dbReference>
<evidence type="ECO:0000313" key="7">
    <source>
        <dbReference type="Proteomes" id="UP000246352"/>
    </source>
</evidence>
<keyword evidence="7" id="KW-1185">Reference proteome</keyword>
<keyword evidence="3" id="KW-0238">DNA-binding</keyword>
<dbReference type="InterPro" id="IPR050808">
    <property type="entry name" value="Phage_Integrase"/>
</dbReference>
<dbReference type="InterPro" id="IPR011010">
    <property type="entry name" value="DNA_brk_join_enz"/>
</dbReference>
<dbReference type="InterPro" id="IPR038488">
    <property type="entry name" value="Integrase_DNA-bd_sf"/>
</dbReference>
<evidence type="ECO:0000256" key="2">
    <source>
        <dbReference type="ARBA" id="ARBA00022908"/>
    </source>
</evidence>
<dbReference type="PROSITE" id="PS51898">
    <property type="entry name" value="TYR_RECOMBINASE"/>
    <property type="match status" value="1"/>
</dbReference>
<dbReference type="OrthoDB" id="9795573at2"/>
<evidence type="ECO:0000256" key="4">
    <source>
        <dbReference type="ARBA" id="ARBA00023172"/>
    </source>
</evidence>
<dbReference type="Gene3D" id="1.10.150.130">
    <property type="match status" value="1"/>
</dbReference>
<dbReference type="PANTHER" id="PTHR30629">
    <property type="entry name" value="PROPHAGE INTEGRASE"/>
    <property type="match status" value="1"/>
</dbReference>
<dbReference type="Pfam" id="PF00589">
    <property type="entry name" value="Phage_integrase"/>
    <property type="match status" value="1"/>
</dbReference>
<dbReference type="GO" id="GO:0015074">
    <property type="term" value="P:DNA integration"/>
    <property type="evidence" value="ECO:0007669"/>
    <property type="project" value="UniProtKB-KW"/>
</dbReference>
<accession>A0A317PRL0</accession>
<gene>
    <name evidence="6" type="ORF">DFR52_101487</name>
</gene>